<proteinExistence type="predicted"/>
<dbReference type="Gene3D" id="3.40.50.150">
    <property type="entry name" value="Vaccinia Virus protein VP39"/>
    <property type="match status" value="1"/>
</dbReference>
<evidence type="ECO:0000313" key="4">
    <source>
        <dbReference type="EMBL" id="KAA9034619.1"/>
    </source>
</evidence>
<dbReference type="EMBL" id="VYQF01000013">
    <property type="protein sequence ID" value="KAA9034619.1"/>
    <property type="molecule type" value="Genomic_DNA"/>
</dbReference>
<dbReference type="Proteomes" id="UP000326903">
    <property type="component" value="Unassembled WGS sequence"/>
</dbReference>
<evidence type="ECO:0000256" key="3">
    <source>
        <dbReference type="SAM" id="MobiDB-lite"/>
    </source>
</evidence>
<dbReference type="GO" id="GO:0031167">
    <property type="term" value="P:rRNA methylation"/>
    <property type="evidence" value="ECO:0007669"/>
    <property type="project" value="InterPro"/>
</dbReference>
<dbReference type="PIRSF" id="PIRSF004553">
    <property type="entry name" value="CHP00095"/>
    <property type="match status" value="1"/>
</dbReference>
<dbReference type="PANTHER" id="PTHR43542:SF1">
    <property type="entry name" value="METHYLTRANSFERASE"/>
    <property type="match status" value="1"/>
</dbReference>
<feature type="region of interest" description="Disordered" evidence="3">
    <location>
        <begin position="1"/>
        <end position="24"/>
    </location>
</feature>
<evidence type="ECO:0000256" key="2">
    <source>
        <dbReference type="ARBA" id="ARBA00022679"/>
    </source>
</evidence>
<dbReference type="RefSeq" id="WP_150416991.1">
    <property type="nucleotide sequence ID" value="NZ_VYQF01000013.1"/>
</dbReference>
<keyword evidence="5" id="KW-1185">Reference proteome</keyword>
<dbReference type="InterPro" id="IPR029063">
    <property type="entry name" value="SAM-dependent_MTases_sf"/>
</dbReference>
<dbReference type="Pfam" id="PF03602">
    <property type="entry name" value="Cons_hypoth95"/>
    <property type="match status" value="1"/>
</dbReference>
<dbReference type="InterPro" id="IPR004398">
    <property type="entry name" value="RNA_MeTrfase_RsmD"/>
</dbReference>
<name>A0A5J5IA12_9BACT</name>
<keyword evidence="1 4" id="KW-0489">Methyltransferase</keyword>
<accession>A0A5J5IA12</accession>
<dbReference type="AlphaFoldDB" id="A0A5J5IA12"/>
<dbReference type="CDD" id="cd02440">
    <property type="entry name" value="AdoMet_MTases"/>
    <property type="match status" value="1"/>
</dbReference>
<evidence type="ECO:0000256" key="1">
    <source>
        <dbReference type="ARBA" id="ARBA00022603"/>
    </source>
</evidence>
<evidence type="ECO:0000313" key="5">
    <source>
        <dbReference type="Proteomes" id="UP000326903"/>
    </source>
</evidence>
<gene>
    <name evidence="4" type="ORF">FW778_21655</name>
</gene>
<comment type="caution">
    <text evidence="4">The sequence shown here is derived from an EMBL/GenBank/DDBJ whole genome shotgun (WGS) entry which is preliminary data.</text>
</comment>
<organism evidence="4 5">
    <name type="scientific">Ginsengibacter hankyongi</name>
    <dbReference type="NCBI Taxonomy" id="2607284"/>
    <lineage>
        <taxon>Bacteria</taxon>
        <taxon>Pseudomonadati</taxon>
        <taxon>Bacteroidota</taxon>
        <taxon>Chitinophagia</taxon>
        <taxon>Chitinophagales</taxon>
        <taxon>Chitinophagaceae</taxon>
        <taxon>Ginsengibacter</taxon>
    </lineage>
</organism>
<dbReference type="SUPFAM" id="SSF53335">
    <property type="entry name" value="S-adenosyl-L-methionine-dependent methyltransferases"/>
    <property type="match status" value="1"/>
</dbReference>
<keyword evidence="2 4" id="KW-0808">Transferase</keyword>
<sequence length="179" mass="20196">MRIITGKYGGRKINPPSKMPHTRPTTDVAKEGLFNIIENNMSIEGIKTLDIFGGTGSISYELASRGATDLTIIEKDPKMHAFIQQSIAGLAIENCRVIKMDVFRFLETTTDTYDLIFAGPPYALKNIDDLPVIIREKKLLKPNGWFILEHTPANNYEKYPMFKSSRNYGTTIFSIFINS</sequence>
<dbReference type="GO" id="GO:0008168">
    <property type="term" value="F:methyltransferase activity"/>
    <property type="evidence" value="ECO:0007669"/>
    <property type="project" value="UniProtKB-KW"/>
</dbReference>
<protein>
    <submittedName>
        <fullName evidence="4">Methyltransferase domain-containing protein</fullName>
    </submittedName>
</protein>
<dbReference type="PANTHER" id="PTHR43542">
    <property type="entry name" value="METHYLTRANSFERASE"/>
    <property type="match status" value="1"/>
</dbReference>
<reference evidence="4 5" key="1">
    <citation type="submission" date="2019-09" db="EMBL/GenBank/DDBJ databases">
        <title>Draft genome sequence of Ginsengibacter sp. BR5-29.</title>
        <authorList>
            <person name="Im W.-T."/>
        </authorList>
    </citation>
    <scope>NUCLEOTIDE SEQUENCE [LARGE SCALE GENOMIC DNA]</scope>
    <source>
        <strain evidence="4 5">BR5-29</strain>
    </source>
</reference>